<feature type="compositionally biased region" description="Basic and acidic residues" evidence="1">
    <location>
        <begin position="39"/>
        <end position="57"/>
    </location>
</feature>
<name>A0A941E0D5_9BACI</name>
<proteinExistence type="predicted"/>
<comment type="caution">
    <text evidence="2">The sequence shown here is derived from an EMBL/GenBank/DDBJ whole genome shotgun (WGS) entry which is preliminary data.</text>
</comment>
<evidence type="ECO:0000313" key="2">
    <source>
        <dbReference type="EMBL" id="MBR7796643.1"/>
    </source>
</evidence>
<evidence type="ECO:0000256" key="1">
    <source>
        <dbReference type="SAM" id="MobiDB-lite"/>
    </source>
</evidence>
<gene>
    <name evidence="2" type="ORF">KCX74_11400</name>
</gene>
<sequence>MGSRKRYKSGRKSILIALLCSFIVAVSLFLISTLTESDGTEKPVPTEDTVKEVKIEQKTNPATVEVRD</sequence>
<evidence type="ECO:0000313" key="3">
    <source>
        <dbReference type="Proteomes" id="UP000675284"/>
    </source>
</evidence>
<organism evidence="2 3">
    <name type="scientific">Virgibacillus salarius</name>
    <dbReference type="NCBI Taxonomy" id="447199"/>
    <lineage>
        <taxon>Bacteria</taxon>
        <taxon>Bacillati</taxon>
        <taxon>Bacillota</taxon>
        <taxon>Bacilli</taxon>
        <taxon>Bacillales</taxon>
        <taxon>Bacillaceae</taxon>
        <taxon>Virgibacillus</taxon>
    </lineage>
</organism>
<dbReference type="EMBL" id="JAGSOT010000031">
    <property type="protein sequence ID" value="MBR7796643.1"/>
    <property type="molecule type" value="Genomic_DNA"/>
</dbReference>
<protein>
    <submittedName>
        <fullName evidence="2">Uncharacterized protein</fullName>
    </submittedName>
</protein>
<dbReference type="Proteomes" id="UP000675284">
    <property type="component" value="Unassembled WGS sequence"/>
</dbReference>
<feature type="region of interest" description="Disordered" evidence="1">
    <location>
        <begin position="37"/>
        <end position="68"/>
    </location>
</feature>
<accession>A0A941E0D5</accession>
<reference evidence="2" key="1">
    <citation type="submission" date="2021-04" db="EMBL/GenBank/DDBJ databases">
        <title>Isolation and polyphasic classification of algal microorganism.</title>
        <authorList>
            <person name="Wang S."/>
        </authorList>
    </citation>
    <scope>NUCLEOTIDE SEQUENCE</scope>
    <source>
        <strain evidence="2">720a</strain>
    </source>
</reference>
<dbReference type="AlphaFoldDB" id="A0A941E0D5"/>
<dbReference type="RefSeq" id="WP_166530449.1">
    <property type="nucleotide sequence ID" value="NZ_JAGSOT010000031.1"/>
</dbReference>
<keyword evidence="3" id="KW-1185">Reference proteome</keyword>